<dbReference type="Pfam" id="PF00642">
    <property type="entry name" value="zf-CCCH"/>
    <property type="match status" value="1"/>
</dbReference>
<evidence type="ECO:0000313" key="2">
    <source>
        <dbReference type="EMBL" id="KAJ9541021.1"/>
    </source>
</evidence>
<dbReference type="Proteomes" id="UP001172457">
    <property type="component" value="Chromosome 7"/>
</dbReference>
<dbReference type="GO" id="GO:0046872">
    <property type="term" value="F:metal ion binding"/>
    <property type="evidence" value="ECO:0007669"/>
    <property type="project" value="InterPro"/>
</dbReference>
<protein>
    <recommendedName>
        <fullName evidence="1">C3H1-type domain-containing protein</fullName>
    </recommendedName>
</protein>
<comment type="caution">
    <text evidence="2">The sequence shown here is derived from an EMBL/GenBank/DDBJ whole genome shotgun (WGS) entry which is preliminary data.</text>
</comment>
<feature type="domain" description="C3H1-type" evidence="1">
    <location>
        <begin position="49"/>
        <end position="68"/>
    </location>
</feature>
<sequence length="140" mass="16373">MNAKQIQQHEIKGENYEATWFSWPAIRGFRIQMDRNEEETSLIAYPNRPKEPNCIYYLRTGVCGNGDKYSGYISPKNAIQGRFYIKSDVFQFWCFDNGDVSGKKNREFSHEDGSNNLLGCARRLYIEDREGPRDHVSIFM</sequence>
<name>A0AA38SSA6_9ASTR</name>
<dbReference type="InterPro" id="IPR000571">
    <property type="entry name" value="Znf_CCCH"/>
</dbReference>
<keyword evidence="3" id="KW-1185">Reference proteome</keyword>
<proteinExistence type="predicted"/>
<gene>
    <name evidence="2" type="ORF">OSB04_027527</name>
</gene>
<evidence type="ECO:0000259" key="1">
    <source>
        <dbReference type="Pfam" id="PF00642"/>
    </source>
</evidence>
<dbReference type="EMBL" id="JARYMX010000007">
    <property type="protein sequence ID" value="KAJ9541021.1"/>
    <property type="molecule type" value="Genomic_DNA"/>
</dbReference>
<accession>A0AA38SSA6</accession>
<organism evidence="2 3">
    <name type="scientific">Centaurea solstitialis</name>
    <name type="common">yellow star-thistle</name>
    <dbReference type="NCBI Taxonomy" id="347529"/>
    <lineage>
        <taxon>Eukaryota</taxon>
        <taxon>Viridiplantae</taxon>
        <taxon>Streptophyta</taxon>
        <taxon>Embryophyta</taxon>
        <taxon>Tracheophyta</taxon>
        <taxon>Spermatophyta</taxon>
        <taxon>Magnoliopsida</taxon>
        <taxon>eudicotyledons</taxon>
        <taxon>Gunneridae</taxon>
        <taxon>Pentapetalae</taxon>
        <taxon>asterids</taxon>
        <taxon>campanulids</taxon>
        <taxon>Asterales</taxon>
        <taxon>Asteraceae</taxon>
        <taxon>Carduoideae</taxon>
        <taxon>Cardueae</taxon>
        <taxon>Centaureinae</taxon>
        <taxon>Centaurea</taxon>
    </lineage>
</organism>
<dbReference type="AlphaFoldDB" id="A0AA38SSA6"/>
<evidence type="ECO:0000313" key="3">
    <source>
        <dbReference type="Proteomes" id="UP001172457"/>
    </source>
</evidence>
<reference evidence="2" key="1">
    <citation type="submission" date="2023-03" db="EMBL/GenBank/DDBJ databases">
        <title>Chromosome-scale reference genome and RAD-based genetic map of yellow starthistle (Centaurea solstitialis) reveal putative structural variation and QTLs associated with invader traits.</title>
        <authorList>
            <person name="Reatini B."/>
            <person name="Cang F.A."/>
            <person name="Jiang Q."/>
            <person name="Mckibben M.T.W."/>
            <person name="Barker M.S."/>
            <person name="Rieseberg L.H."/>
            <person name="Dlugosch K.M."/>
        </authorList>
    </citation>
    <scope>NUCLEOTIDE SEQUENCE</scope>
    <source>
        <strain evidence="2">CAN-66</strain>
        <tissue evidence="2">Leaf</tissue>
    </source>
</reference>